<dbReference type="SUPFAM" id="SSF56112">
    <property type="entry name" value="Protein kinase-like (PK-like)"/>
    <property type="match status" value="1"/>
</dbReference>
<dbReference type="CDD" id="cd05151">
    <property type="entry name" value="ChoK-like"/>
    <property type="match status" value="1"/>
</dbReference>
<keyword evidence="3" id="KW-1185">Reference proteome</keyword>
<sequence>MTCLTKYFDKMAGILPNLSQIKVTPFDEGFSNKVYLLSWEKAPRLVLRVPFIDCRAFYIRRDSELKALQGAAAIGLSPPMLWCDDEGAFACQYVSQPSLDWSVLHTEQSIRQIAQALQKAHTLPLVDTHFSVFDVIQHYLQGIQKKSPENSAFYQEWQYLIELFQTLTPPPQLLPAVLCHNDINPKNILMDEDKLWLIDWEYVGVGDPLFDLAVVVKSHNLDEEQTIQLLTLYDEGLPLKASLLVLETYVKAYALREMAWLLQKHLLTPDDALSLEYYYEFKAAPKLNSFLMSESGR</sequence>
<dbReference type="AlphaFoldDB" id="A0A934JRH7"/>
<dbReference type="Gene3D" id="3.30.200.20">
    <property type="entry name" value="Phosphorylase Kinase, domain 1"/>
    <property type="match status" value="1"/>
</dbReference>
<protein>
    <submittedName>
        <fullName evidence="2">Phosphotransferase</fullName>
    </submittedName>
</protein>
<name>A0A934JRH7_9GAMM</name>
<evidence type="ECO:0000259" key="1">
    <source>
        <dbReference type="Pfam" id="PF01636"/>
    </source>
</evidence>
<dbReference type="InterPro" id="IPR002575">
    <property type="entry name" value="Aminoglycoside_PTrfase"/>
</dbReference>
<dbReference type="Pfam" id="PF01636">
    <property type="entry name" value="APH"/>
    <property type="match status" value="1"/>
</dbReference>
<evidence type="ECO:0000313" key="3">
    <source>
        <dbReference type="Proteomes" id="UP000628710"/>
    </source>
</evidence>
<reference evidence="2" key="1">
    <citation type="submission" date="2020-12" db="EMBL/GenBank/DDBJ databases">
        <title>Marinomonas arctica sp. nov., a psychrotolerant bacterium isolated from the Arctic.</title>
        <authorList>
            <person name="Zhang Y."/>
        </authorList>
    </citation>
    <scope>NUCLEOTIDE SEQUENCE</scope>
    <source>
        <strain evidence="2">C1424</strain>
    </source>
</reference>
<gene>
    <name evidence="2" type="ORF">I8J31_04470</name>
</gene>
<dbReference type="InterPro" id="IPR011009">
    <property type="entry name" value="Kinase-like_dom_sf"/>
</dbReference>
<dbReference type="Proteomes" id="UP000628710">
    <property type="component" value="Unassembled WGS sequence"/>
</dbReference>
<proteinExistence type="predicted"/>
<comment type="caution">
    <text evidence="2">The sequence shown here is derived from an EMBL/GenBank/DDBJ whole genome shotgun (WGS) entry which is preliminary data.</text>
</comment>
<accession>A0A934JRH7</accession>
<dbReference type="PANTHER" id="PTHR40086:SF1">
    <property type="entry name" value="CELL CYCLE REGULATOR CCRZ"/>
    <property type="match status" value="1"/>
</dbReference>
<dbReference type="Gene3D" id="3.90.1200.10">
    <property type="match status" value="1"/>
</dbReference>
<dbReference type="PANTHER" id="PTHR40086">
    <property type="entry name" value="PHOSPHOTRANSFERASE YTMP-RELATED"/>
    <property type="match status" value="1"/>
</dbReference>
<evidence type="ECO:0000313" key="2">
    <source>
        <dbReference type="EMBL" id="MBJ7536931.1"/>
    </source>
</evidence>
<feature type="domain" description="Aminoglycoside phosphotransferase" evidence="1">
    <location>
        <begin position="23"/>
        <end position="233"/>
    </location>
</feature>
<organism evidence="2 3">
    <name type="scientific">Marinomonas transparens</name>
    <dbReference type="NCBI Taxonomy" id="2795388"/>
    <lineage>
        <taxon>Bacteria</taxon>
        <taxon>Pseudomonadati</taxon>
        <taxon>Pseudomonadota</taxon>
        <taxon>Gammaproteobacteria</taxon>
        <taxon>Oceanospirillales</taxon>
        <taxon>Oceanospirillaceae</taxon>
        <taxon>Marinomonas</taxon>
    </lineage>
</organism>
<dbReference type="InterPro" id="IPR052077">
    <property type="entry name" value="CcrZ_PhaseVar_Mediator"/>
</dbReference>
<dbReference type="EMBL" id="JAEMNX010000002">
    <property type="protein sequence ID" value="MBJ7536931.1"/>
    <property type="molecule type" value="Genomic_DNA"/>
</dbReference>
<dbReference type="RefSeq" id="WP_199467089.1">
    <property type="nucleotide sequence ID" value="NZ_JAEMNX010000002.1"/>
</dbReference>